<protein>
    <recommendedName>
        <fullName evidence="3">Endonuclease/exonuclease/phosphatase domain-containing protein</fullName>
    </recommendedName>
</protein>
<gene>
    <name evidence="1" type="ORF">GWI33_020439</name>
</gene>
<dbReference type="InterPro" id="IPR036691">
    <property type="entry name" value="Endo/exonu/phosph_ase_sf"/>
</dbReference>
<dbReference type="EMBL" id="JAACXV010014557">
    <property type="protein sequence ID" value="KAF7266216.1"/>
    <property type="molecule type" value="Genomic_DNA"/>
</dbReference>
<dbReference type="OrthoDB" id="6752913at2759"/>
<comment type="caution">
    <text evidence="1">The sequence shown here is derived from an EMBL/GenBank/DDBJ whole genome shotgun (WGS) entry which is preliminary data.</text>
</comment>
<proteinExistence type="predicted"/>
<dbReference type="Proteomes" id="UP000625711">
    <property type="component" value="Unassembled WGS sequence"/>
</dbReference>
<dbReference type="Gene3D" id="3.60.10.10">
    <property type="entry name" value="Endonuclease/exonuclease/phosphatase"/>
    <property type="match status" value="1"/>
</dbReference>
<evidence type="ECO:0008006" key="3">
    <source>
        <dbReference type="Google" id="ProtNLM"/>
    </source>
</evidence>
<accession>A0A834LZG4</accession>
<evidence type="ECO:0000313" key="1">
    <source>
        <dbReference type="EMBL" id="KAF7266216.1"/>
    </source>
</evidence>
<organism evidence="1 2">
    <name type="scientific">Rhynchophorus ferrugineus</name>
    <name type="common">Red palm weevil</name>
    <name type="synonym">Curculio ferrugineus</name>
    <dbReference type="NCBI Taxonomy" id="354439"/>
    <lineage>
        <taxon>Eukaryota</taxon>
        <taxon>Metazoa</taxon>
        <taxon>Ecdysozoa</taxon>
        <taxon>Arthropoda</taxon>
        <taxon>Hexapoda</taxon>
        <taxon>Insecta</taxon>
        <taxon>Pterygota</taxon>
        <taxon>Neoptera</taxon>
        <taxon>Endopterygota</taxon>
        <taxon>Coleoptera</taxon>
        <taxon>Polyphaga</taxon>
        <taxon>Cucujiformia</taxon>
        <taxon>Curculionidae</taxon>
        <taxon>Dryophthorinae</taxon>
        <taxon>Rhynchophorus</taxon>
    </lineage>
</organism>
<dbReference type="AlphaFoldDB" id="A0A834LZG4"/>
<reference evidence="1" key="1">
    <citation type="submission" date="2020-08" db="EMBL/GenBank/DDBJ databases">
        <title>Genome sequencing and assembly of the red palm weevil Rhynchophorus ferrugineus.</title>
        <authorList>
            <person name="Dias G.B."/>
            <person name="Bergman C.M."/>
            <person name="Manee M."/>
        </authorList>
    </citation>
    <scope>NUCLEOTIDE SEQUENCE</scope>
    <source>
        <strain evidence="1">AA-2017</strain>
        <tissue evidence="1">Whole larva</tissue>
    </source>
</reference>
<keyword evidence="2" id="KW-1185">Reference proteome</keyword>
<sequence length="124" mass="13944">MARSPVMVNRALILREQRVNFEHFSSFSPSFTTQSSAGVAILIKQDLIYKEVGLITNLEAVAIKIYLTDRSVTNCILQLAPSAVVTEKELEELLTQLSQPILIVVDFNAHAPEWFRITTVKKVE</sequence>
<evidence type="ECO:0000313" key="2">
    <source>
        <dbReference type="Proteomes" id="UP000625711"/>
    </source>
</evidence>
<dbReference type="SUPFAM" id="SSF56219">
    <property type="entry name" value="DNase I-like"/>
    <property type="match status" value="1"/>
</dbReference>
<name>A0A834LZG4_RHYFE</name>